<dbReference type="Gene3D" id="1.10.3720.10">
    <property type="entry name" value="MetI-like"/>
    <property type="match status" value="1"/>
</dbReference>
<sequence length="308" mass="34664">MKQKKSKIRSSRSDKIFDTINVCLMILVLLIMLYPLWFVLIASFSDPNAVNMGKVTLYPVGFTTASYINVLGSDKIWSGYYNTIFNTLFGTALNLALTIPCGYVLSKKELPGRGFLSILFVITMYFGGGMIPAYLNVYNLGLLDNRWTLVILGGISVYNMIITRTYFQNSIPGELYESATIDGASHFRSFFQIAIPLAAPIIAVIALYYAVGRWNEYYNALIYVNKTELMPLQIVLRNILINNQNLLDQLLADPNATEEQISNQARLAYMAESMKYAIIYVASLPMLLLYPFIQKYFVKGVMIGSLKG</sequence>
<feature type="domain" description="ABC transmembrane type-1" evidence="8">
    <location>
        <begin position="80"/>
        <end position="290"/>
    </location>
</feature>
<evidence type="ECO:0000256" key="2">
    <source>
        <dbReference type="ARBA" id="ARBA00022448"/>
    </source>
</evidence>
<feature type="transmembrane region" description="Helical" evidence="7">
    <location>
        <begin position="187"/>
        <end position="211"/>
    </location>
</feature>
<evidence type="ECO:0000256" key="6">
    <source>
        <dbReference type="ARBA" id="ARBA00023136"/>
    </source>
</evidence>
<evidence type="ECO:0000313" key="9">
    <source>
        <dbReference type="EMBL" id="MBC8543462.1"/>
    </source>
</evidence>
<dbReference type="Pfam" id="PF00528">
    <property type="entry name" value="BPD_transp_1"/>
    <property type="match status" value="1"/>
</dbReference>
<dbReference type="PANTHER" id="PTHR43744:SF9">
    <property type="entry name" value="POLYGALACTURONAN_RHAMNOGALACTURONAN TRANSPORT SYSTEM PERMEASE PROTEIN YTCP"/>
    <property type="match status" value="1"/>
</dbReference>
<keyword evidence="5 7" id="KW-1133">Transmembrane helix</keyword>
<dbReference type="CDD" id="cd06261">
    <property type="entry name" value="TM_PBP2"/>
    <property type="match status" value="1"/>
</dbReference>
<dbReference type="PANTHER" id="PTHR43744">
    <property type="entry name" value="ABC TRANSPORTER PERMEASE PROTEIN MG189-RELATED-RELATED"/>
    <property type="match status" value="1"/>
</dbReference>
<feature type="transmembrane region" description="Helical" evidence="7">
    <location>
        <begin position="276"/>
        <end position="293"/>
    </location>
</feature>
<feature type="transmembrane region" description="Helical" evidence="7">
    <location>
        <begin position="84"/>
        <end position="105"/>
    </location>
</feature>
<dbReference type="RefSeq" id="WP_249289640.1">
    <property type="nucleotide sequence ID" value="NZ_JACRSQ010000009.1"/>
</dbReference>
<feature type="transmembrane region" description="Helical" evidence="7">
    <location>
        <begin position="147"/>
        <end position="167"/>
    </location>
</feature>
<keyword evidence="4 7" id="KW-0812">Transmembrane</keyword>
<name>A0A926DTE9_9FIRM</name>
<feature type="transmembrane region" description="Helical" evidence="7">
    <location>
        <begin position="114"/>
        <end position="135"/>
    </location>
</feature>
<dbReference type="GO" id="GO:0005886">
    <property type="term" value="C:plasma membrane"/>
    <property type="evidence" value="ECO:0007669"/>
    <property type="project" value="UniProtKB-SubCell"/>
</dbReference>
<dbReference type="Proteomes" id="UP000657006">
    <property type="component" value="Unassembled WGS sequence"/>
</dbReference>
<protein>
    <submittedName>
        <fullName evidence="9">Carbohydrate ABC transporter permease</fullName>
    </submittedName>
</protein>
<evidence type="ECO:0000259" key="8">
    <source>
        <dbReference type="PROSITE" id="PS50928"/>
    </source>
</evidence>
<evidence type="ECO:0000256" key="4">
    <source>
        <dbReference type="ARBA" id="ARBA00022692"/>
    </source>
</evidence>
<evidence type="ECO:0000256" key="7">
    <source>
        <dbReference type="RuleBase" id="RU363032"/>
    </source>
</evidence>
<dbReference type="GO" id="GO:0055085">
    <property type="term" value="P:transmembrane transport"/>
    <property type="evidence" value="ECO:0007669"/>
    <property type="project" value="InterPro"/>
</dbReference>
<comment type="subcellular location">
    <subcellularLocation>
        <location evidence="1 7">Cell membrane</location>
        <topology evidence="1 7">Multi-pass membrane protein</topology>
    </subcellularLocation>
</comment>
<dbReference type="AlphaFoldDB" id="A0A926DTE9"/>
<organism evidence="9 10">
    <name type="scientific">Bianquea renquensis</name>
    <dbReference type="NCBI Taxonomy" id="2763661"/>
    <lineage>
        <taxon>Bacteria</taxon>
        <taxon>Bacillati</taxon>
        <taxon>Bacillota</taxon>
        <taxon>Clostridia</taxon>
        <taxon>Eubacteriales</taxon>
        <taxon>Bianqueaceae</taxon>
        <taxon>Bianquea</taxon>
    </lineage>
</organism>
<gene>
    <name evidence="9" type="ORF">H8730_07885</name>
</gene>
<feature type="transmembrane region" description="Helical" evidence="7">
    <location>
        <begin position="20"/>
        <end position="44"/>
    </location>
</feature>
<dbReference type="SUPFAM" id="SSF161098">
    <property type="entry name" value="MetI-like"/>
    <property type="match status" value="1"/>
</dbReference>
<proteinExistence type="inferred from homology"/>
<accession>A0A926DTE9</accession>
<comment type="similarity">
    <text evidence="7">Belongs to the binding-protein-dependent transport system permease family.</text>
</comment>
<keyword evidence="3" id="KW-1003">Cell membrane</keyword>
<evidence type="ECO:0000256" key="3">
    <source>
        <dbReference type="ARBA" id="ARBA00022475"/>
    </source>
</evidence>
<evidence type="ECO:0000256" key="1">
    <source>
        <dbReference type="ARBA" id="ARBA00004651"/>
    </source>
</evidence>
<keyword evidence="6 7" id="KW-0472">Membrane</keyword>
<keyword evidence="10" id="KW-1185">Reference proteome</keyword>
<keyword evidence="2 7" id="KW-0813">Transport</keyword>
<evidence type="ECO:0000313" key="10">
    <source>
        <dbReference type="Proteomes" id="UP000657006"/>
    </source>
</evidence>
<comment type="caution">
    <text evidence="9">The sequence shown here is derived from an EMBL/GenBank/DDBJ whole genome shotgun (WGS) entry which is preliminary data.</text>
</comment>
<dbReference type="PROSITE" id="PS50928">
    <property type="entry name" value="ABC_TM1"/>
    <property type="match status" value="1"/>
</dbReference>
<reference evidence="9" key="1">
    <citation type="submission" date="2020-08" db="EMBL/GenBank/DDBJ databases">
        <title>Genome public.</title>
        <authorList>
            <person name="Liu C."/>
            <person name="Sun Q."/>
        </authorList>
    </citation>
    <scope>NUCLEOTIDE SEQUENCE</scope>
    <source>
        <strain evidence="9">NSJ-32</strain>
    </source>
</reference>
<dbReference type="InterPro" id="IPR035906">
    <property type="entry name" value="MetI-like_sf"/>
</dbReference>
<dbReference type="InterPro" id="IPR000515">
    <property type="entry name" value="MetI-like"/>
</dbReference>
<evidence type="ECO:0000256" key="5">
    <source>
        <dbReference type="ARBA" id="ARBA00022989"/>
    </source>
</evidence>
<dbReference type="EMBL" id="JACRSQ010000009">
    <property type="protein sequence ID" value="MBC8543462.1"/>
    <property type="molecule type" value="Genomic_DNA"/>
</dbReference>